<feature type="transmembrane region" description="Helical" evidence="7">
    <location>
        <begin position="83"/>
        <end position="104"/>
    </location>
</feature>
<accession>A0A0A0EK75</accession>
<gene>
    <name evidence="8" type="ORF">ATO9_06035</name>
</gene>
<dbReference type="EMBL" id="AQQX01000002">
    <property type="protein sequence ID" value="KGM49577.1"/>
    <property type="molecule type" value="Genomic_DNA"/>
</dbReference>
<feature type="transmembrane region" description="Helical" evidence="7">
    <location>
        <begin position="254"/>
        <end position="276"/>
    </location>
</feature>
<dbReference type="InterPro" id="IPR052923">
    <property type="entry name" value="UPF0718"/>
</dbReference>
<comment type="caution">
    <text evidence="8">The sequence shown here is derived from an EMBL/GenBank/DDBJ whole genome shotgun (WGS) entry which is preliminary data.</text>
</comment>
<keyword evidence="6 7" id="KW-0472">Membrane</keyword>
<evidence type="ECO:0000256" key="3">
    <source>
        <dbReference type="ARBA" id="ARBA00022475"/>
    </source>
</evidence>
<comment type="similarity">
    <text evidence="2">Belongs to the UPF0718 family.</text>
</comment>
<organism evidence="8 9">
    <name type="scientific">Pseudooceanicola atlanticus</name>
    <dbReference type="NCBI Taxonomy" id="1461694"/>
    <lineage>
        <taxon>Bacteria</taxon>
        <taxon>Pseudomonadati</taxon>
        <taxon>Pseudomonadota</taxon>
        <taxon>Alphaproteobacteria</taxon>
        <taxon>Rhodobacterales</taxon>
        <taxon>Paracoccaceae</taxon>
        <taxon>Pseudooceanicola</taxon>
    </lineage>
</organism>
<feature type="transmembrane region" description="Helical" evidence="7">
    <location>
        <begin position="110"/>
        <end position="132"/>
    </location>
</feature>
<proteinExistence type="inferred from homology"/>
<feature type="transmembrane region" description="Helical" evidence="7">
    <location>
        <begin position="296"/>
        <end position="318"/>
    </location>
</feature>
<feature type="transmembrane region" description="Helical" evidence="7">
    <location>
        <begin position="228"/>
        <end position="247"/>
    </location>
</feature>
<sequence>MIMADTTHSHPSAGPSLWKRIDKAWLASGVLILLLVIFDTAQTGPTLRFAIEALLGTAPMIAFAVLSIGYLKASGAETMISRAFTGREATMIVMAALAGGLSPFCSCQVIPFIAAMLALGVPLSAVMAFWLASPLMDPPMFFITAGTLGFDFALAKTLAAVTIGLAGGALTMLAKTSPVFADPLRERPQVGGCCGVKKPFEGKPVWKFWGEADRRATFRDATVENTVFLLKWLTLAYLLESVMITYVPAEMIAGVVGGTGIGPILLGALVGAPAYLNGYTAVPLVDALLTQGMSHGAAMSFIIAGGMTCIPAAVAVWALVKPRVFAAYVGFAFAGAVLGGLGWGLFSTLIA</sequence>
<dbReference type="STRING" id="1461694.ATO9_06035"/>
<evidence type="ECO:0000256" key="1">
    <source>
        <dbReference type="ARBA" id="ARBA00004651"/>
    </source>
</evidence>
<dbReference type="PANTHER" id="PTHR34184">
    <property type="entry name" value="UPF0718 PROTEIN YCGR"/>
    <property type="match status" value="1"/>
</dbReference>
<feature type="transmembrane region" description="Helical" evidence="7">
    <location>
        <begin position="325"/>
        <end position="346"/>
    </location>
</feature>
<evidence type="ECO:0000256" key="6">
    <source>
        <dbReference type="ARBA" id="ARBA00023136"/>
    </source>
</evidence>
<evidence type="ECO:0000256" key="2">
    <source>
        <dbReference type="ARBA" id="ARBA00006386"/>
    </source>
</evidence>
<keyword evidence="4 7" id="KW-0812">Transmembrane</keyword>
<feature type="transmembrane region" description="Helical" evidence="7">
    <location>
        <begin position="24"/>
        <end position="43"/>
    </location>
</feature>
<evidence type="ECO:0000313" key="9">
    <source>
        <dbReference type="Proteomes" id="UP000030004"/>
    </source>
</evidence>
<name>A0A0A0EK75_9RHOB</name>
<dbReference type="GO" id="GO:0005886">
    <property type="term" value="C:plasma membrane"/>
    <property type="evidence" value="ECO:0007669"/>
    <property type="project" value="UniProtKB-SubCell"/>
</dbReference>
<keyword evidence="3" id="KW-1003">Cell membrane</keyword>
<evidence type="ECO:0000256" key="4">
    <source>
        <dbReference type="ARBA" id="ARBA00022692"/>
    </source>
</evidence>
<feature type="transmembrane region" description="Helical" evidence="7">
    <location>
        <begin position="153"/>
        <end position="174"/>
    </location>
</feature>
<dbReference type="eggNOG" id="COG0701">
    <property type="taxonomic scope" value="Bacteria"/>
</dbReference>
<dbReference type="Proteomes" id="UP000030004">
    <property type="component" value="Unassembled WGS sequence"/>
</dbReference>
<dbReference type="AlphaFoldDB" id="A0A0A0EK75"/>
<protein>
    <submittedName>
        <fullName evidence="8">Permease</fullName>
    </submittedName>
</protein>
<keyword evidence="5 7" id="KW-1133">Transmembrane helix</keyword>
<reference evidence="8 9" key="1">
    <citation type="journal article" date="2015" name="Antonie Van Leeuwenhoek">
        <title>Pseudooceanicola atlanticus gen. nov. sp. nov., isolated from surface seawater of the Atlantic Ocean and reclassification of Oceanicola batsensis, Oceanicola marinus, Oceanicola nitratireducens, Oceanicola nanhaiensis, Oceanicola antarcticus and Oceanicola flagellatus, as Pseudooceanicola batsensis comb. nov., Pseudooceanicola marinus comb. nov., Pseudooceanicola nitratireducens comb. nov., Pseudooceanicola nanhaiensis comb. nov., Pseudooceanicola antarcticus comb. nov., and Pseudooceanicola flagellatus comb. nov.</title>
        <authorList>
            <person name="Lai Q."/>
            <person name="Li G."/>
            <person name="Liu X."/>
            <person name="Du Y."/>
            <person name="Sun F."/>
            <person name="Shao Z."/>
        </authorList>
    </citation>
    <scope>NUCLEOTIDE SEQUENCE [LARGE SCALE GENOMIC DNA]</scope>
    <source>
        <strain evidence="8 9">22II-s11g</strain>
    </source>
</reference>
<dbReference type="Pfam" id="PF03773">
    <property type="entry name" value="ArsP_1"/>
    <property type="match status" value="1"/>
</dbReference>
<comment type="subcellular location">
    <subcellularLocation>
        <location evidence="1">Cell membrane</location>
        <topology evidence="1">Multi-pass membrane protein</topology>
    </subcellularLocation>
</comment>
<dbReference type="InterPro" id="IPR005524">
    <property type="entry name" value="DUF318"/>
</dbReference>
<evidence type="ECO:0000256" key="7">
    <source>
        <dbReference type="SAM" id="Phobius"/>
    </source>
</evidence>
<evidence type="ECO:0000256" key="5">
    <source>
        <dbReference type="ARBA" id="ARBA00022989"/>
    </source>
</evidence>
<feature type="transmembrane region" description="Helical" evidence="7">
    <location>
        <begin position="49"/>
        <end position="71"/>
    </location>
</feature>
<keyword evidence="9" id="KW-1185">Reference proteome</keyword>
<evidence type="ECO:0000313" key="8">
    <source>
        <dbReference type="EMBL" id="KGM49577.1"/>
    </source>
</evidence>
<dbReference type="PANTHER" id="PTHR34184:SF4">
    <property type="entry name" value="UPF0718 PROTEIN YCGR"/>
    <property type="match status" value="1"/>
</dbReference>